<dbReference type="EMBL" id="JAAIYO010000018">
    <property type="protein sequence ID" value="MBE4753376.1"/>
    <property type="molecule type" value="Genomic_DNA"/>
</dbReference>
<gene>
    <name evidence="1" type="ORF">G4177_35025</name>
</gene>
<accession>A0ABR9PZK6</accession>
<name>A0ABR9PZK6_9BACT</name>
<reference evidence="1 2" key="1">
    <citation type="submission" date="2020-02" db="EMBL/GenBank/DDBJ databases">
        <authorList>
            <person name="Babadi Z.K."/>
            <person name="Risdian C."/>
            <person name="Ebrahimipour G.H."/>
            <person name="Wink J."/>
        </authorList>
    </citation>
    <scope>NUCLEOTIDE SEQUENCE [LARGE SCALE GENOMIC DNA]</scope>
    <source>
        <strain evidence="1 2">ZKHCc1 1396</strain>
    </source>
</reference>
<protein>
    <recommendedName>
        <fullName evidence="3">HEAT repeat domain-containing protein</fullName>
    </recommendedName>
</protein>
<evidence type="ECO:0000313" key="2">
    <source>
        <dbReference type="Proteomes" id="UP001516472"/>
    </source>
</evidence>
<sequence>MSSLPALFTALALAGTPTPTPEDALWKAAYALEASPPAVRADAESKLLQGGVAAYEVLTKLARVGGREQVMSAMGPTVSCNEGALYRSRPVMRSNGPRLPGLAADFAGRMLMKDEALRRRAQTSEDPFDRALALMASAKVPEAQAQALAAMRKESDPELRLWASALATCFVRTAERRSAPTLDQMRIEQNHLKELAEEVGAPLQCLEPAELEPKLVDELATGMATADGWSSSNNTFQVTARRANGEQVHLSPACALAAYDALVARGTYLESLVVPLATHLRKDWSLRMEAGQRAARDLAHVAEFRRNHTAAELVNAGHTVPVKVTWREDRGSSNRNELEAAVRQGNPDARAAIDRMVFCRGGVGENPVALLGYLGTKQAAETAYQIGQRCPESQAAATAALVRLKDPRAAKLLPKALENWGFDQEALRRALVDAYTPKLGQQLLALEAQDNSKARDMVEFLKSVGVMKP</sequence>
<proteinExistence type="predicted"/>
<evidence type="ECO:0000313" key="1">
    <source>
        <dbReference type="EMBL" id="MBE4753376.1"/>
    </source>
</evidence>
<dbReference type="Proteomes" id="UP001516472">
    <property type="component" value="Unassembled WGS sequence"/>
</dbReference>
<organism evidence="1 2">
    <name type="scientific">Corallococcus soli</name>
    <dbReference type="NCBI Taxonomy" id="2710757"/>
    <lineage>
        <taxon>Bacteria</taxon>
        <taxon>Pseudomonadati</taxon>
        <taxon>Myxococcota</taxon>
        <taxon>Myxococcia</taxon>
        <taxon>Myxococcales</taxon>
        <taxon>Cystobacterineae</taxon>
        <taxon>Myxococcaceae</taxon>
        <taxon>Corallococcus</taxon>
    </lineage>
</organism>
<keyword evidence="2" id="KW-1185">Reference proteome</keyword>
<evidence type="ECO:0008006" key="3">
    <source>
        <dbReference type="Google" id="ProtNLM"/>
    </source>
</evidence>
<dbReference type="RefSeq" id="WP_193430533.1">
    <property type="nucleotide sequence ID" value="NZ_CBCSIP010000053.1"/>
</dbReference>
<comment type="caution">
    <text evidence="1">The sequence shown here is derived from an EMBL/GenBank/DDBJ whole genome shotgun (WGS) entry which is preliminary data.</text>
</comment>